<protein>
    <submittedName>
        <fullName evidence="2">Uncharacterized protein</fullName>
    </submittedName>
</protein>
<reference evidence="3" key="1">
    <citation type="journal article" date="2019" name="Int. J. Syst. Evol. Microbiol.">
        <title>The Global Catalogue of Microorganisms (GCM) 10K type strain sequencing project: providing services to taxonomists for standard genome sequencing and annotation.</title>
        <authorList>
            <consortium name="The Broad Institute Genomics Platform"/>
            <consortium name="The Broad Institute Genome Sequencing Center for Infectious Disease"/>
            <person name="Wu L."/>
            <person name="Ma J."/>
        </authorList>
    </citation>
    <scope>NUCLEOTIDE SEQUENCE [LARGE SCALE GENOMIC DNA]</scope>
    <source>
        <strain evidence="3">JCM 10696</strain>
    </source>
</reference>
<gene>
    <name evidence="2" type="ORF">GCM10009550_01380</name>
</gene>
<accession>A0ABP4AHH2</accession>
<keyword evidence="3" id="KW-1185">Reference proteome</keyword>
<organism evidence="2 3">
    <name type="scientific">Actinocorallia libanotica</name>
    <dbReference type="NCBI Taxonomy" id="46162"/>
    <lineage>
        <taxon>Bacteria</taxon>
        <taxon>Bacillati</taxon>
        <taxon>Actinomycetota</taxon>
        <taxon>Actinomycetes</taxon>
        <taxon>Streptosporangiales</taxon>
        <taxon>Thermomonosporaceae</taxon>
        <taxon>Actinocorallia</taxon>
    </lineage>
</organism>
<dbReference type="EMBL" id="BAAAHH010000001">
    <property type="protein sequence ID" value="GAA0935971.1"/>
    <property type="molecule type" value="Genomic_DNA"/>
</dbReference>
<dbReference type="RefSeq" id="WP_344235505.1">
    <property type="nucleotide sequence ID" value="NZ_BAAAHH010000001.1"/>
</dbReference>
<feature type="region of interest" description="Disordered" evidence="1">
    <location>
        <begin position="41"/>
        <end position="61"/>
    </location>
</feature>
<evidence type="ECO:0000313" key="3">
    <source>
        <dbReference type="Proteomes" id="UP001500665"/>
    </source>
</evidence>
<dbReference type="Proteomes" id="UP001500665">
    <property type="component" value="Unassembled WGS sequence"/>
</dbReference>
<evidence type="ECO:0000256" key="1">
    <source>
        <dbReference type="SAM" id="MobiDB-lite"/>
    </source>
</evidence>
<sequence>MPPEAASVRTRARRRLRTLRAAQFSRLLAGERAARQGNSCLGHRREQCPTPEAHRKKARRAHLKAVKAATDTLTSRYPELYARLYAAASQGAPDAA</sequence>
<name>A0ABP4AHH2_9ACTN</name>
<evidence type="ECO:0000313" key="2">
    <source>
        <dbReference type="EMBL" id="GAA0935971.1"/>
    </source>
</evidence>
<proteinExistence type="predicted"/>
<comment type="caution">
    <text evidence="2">The sequence shown here is derived from an EMBL/GenBank/DDBJ whole genome shotgun (WGS) entry which is preliminary data.</text>
</comment>